<proteinExistence type="predicted"/>
<dbReference type="InterPro" id="IPR052892">
    <property type="entry name" value="NA-targeting_endonuclease"/>
</dbReference>
<accession>A0A4P2VK54</accession>
<name>A0A4P2VK54_FLUSA</name>
<dbReference type="EMBL" id="AP019368">
    <property type="protein sequence ID" value="BBH53653.1"/>
    <property type="molecule type" value="Genomic_DNA"/>
</dbReference>
<dbReference type="Gene3D" id="1.10.30.50">
    <property type="match status" value="1"/>
</dbReference>
<dbReference type="AlphaFoldDB" id="A0A4P2VK54"/>
<keyword evidence="2" id="KW-0255">Endonuclease</keyword>
<dbReference type="SMART" id="SM00507">
    <property type="entry name" value="HNHc"/>
    <property type="match status" value="1"/>
</dbReference>
<dbReference type="RefSeq" id="WP_130609943.1">
    <property type="nucleotide sequence ID" value="NZ_AP019368.1"/>
</dbReference>
<dbReference type="CDD" id="cd00085">
    <property type="entry name" value="HNHc"/>
    <property type="match status" value="1"/>
</dbReference>
<dbReference type="InterPro" id="IPR003615">
    <property type="entry name" value="HNH_nuc"/>
</dbReference>
<dbReference type="PANTHER" id="PTHR33877:SF2">
    <property type="entry name" value="OS07G0170200 PROTEIN"/>
    <property type="match status" value="1"/>
</dbReference>
<evidence type="ECO:0000259" key="1">
    <source>
        <dbReference type="SMART" id="SM00507"/>
    </source>
</evidence>
<keyword evidence="2" id="KW-0540">Nuclease</keyword>
<dbReference type="Proteomes" id="UP000291236">
    <property type="component" value="Chromosome"/>
</dbReference>
<evidence type="ECO:0000313" key="3">
    <source>
        <dbReference type="Proteomes" id="UP000291236"/>
    </source>
</evidence>
<evidence type="ECO:0000313" key="2">
    <source>
        <dbReference type="EMBL" id="BBH53653.1"/>
    </source>
</evidence>
<dbReference type="Pfam" id="PF14279">
    <property type="entry name" value="HNH_5"/>
    <property type="match status" value="1"/>
</dbReference>
<gene>
    <name evidence="2" type="ORF">JCM31447_21000</name>
</gene>
<sequence>MGSFERKVLVLDARFEPVKVVTMEAGFVLMYAGRVSVILESDRVIHGVSRTWKVPWIVRLEGCRPRTKRLNGPRFSRQNIYLRDGFRCQYCNWSGPCSNLTLDHLIPSAKGGKTTWENIVTACKTCNMKKGAKTIEELGIRLQRPPSRPHLHPTALFPLRYGLTTKNSPVVWVPYLDLSVADRAFAVGFDSSPVFIPAFQHGMGIQF</sequence>
<reference evidence="2 3" key="1">
    <citation type="submission" date="2018-12" db="EMBL/GenBank/DDBJ databases">
        <title>Rubrispira sanarue gen. nov., sp., nov., a member of the order Silvanigrellales, isolated from a brackish lake in Hamamatsu Japan.</title>
        <authorList>
            <person name="Maejima Y."/>
            <person name="Iino T."/>
            <person name="Muraguchi Y."/>
            <person name="Fukuda K."/>
            <person name="Nojiri H."/>
            <person name="Ohkuma M."/>
            <person name="Moriuchi R."/>
            <person name="Dohra H."/>
            <person name="Kimbara K."/>
            <person name="Shintani M."/>
        </authorList>
    </citation>
    <scope>NUCLEOTIDE SEQUENCE [LARGE SCALE GENOMIC DNA]</scope>
    <source>
        <strain evidence="2 3">RF1110005</strain>
    </source>
</reference>
<dbReference type="KEGG" id="sbf:JCM31447_21000"/>
<feature type="domain" description="HNH nuclease" evidence="1">
    <location>
        <begin position="75"/>
        <end position="128"/>
    </location>
</feature>
<protein>
    <submittedName>
        <fullName evidence="2">HNH endonuclease</fullName>
    </submittedName>
</protein>
<keyword evidence="2" id="KW-0378">Hydrolase</keyword>
<dbReference type="PANTHER" id="PTHR33877">
    <property type="entry name" value="SLL1193 PROTEIN"/>
    <property type="match status" value="1"/>
</dbReference>
<dbReference type="OrthoDB" id="5292478at2"/>
<dbReference type="InterPro" id="IPR029471">
    <property type="entry name" value="HNH_5"/>
</dbReference>
<keyword evidence="3" id="KW-1185">Reference proteome</keyword>
<organism evidence="2 3">
    <name type="scientific">Fluviispira sanaruensis</name>
    <dbReference type="NCBI Taxonomy" id="2493639"/>
    <lineage>
        <taxon>Bacteria</taxon>
        <taxon>Pseudomonadati</taxon>
        <taxon>Bdellovibrionota</taxon>
        <taxon>Oligoflexia</taxon>
        <taxon>Silvanigrellales</taxon>
        <taxon>Silvanigrellaceae</taxon>
        <taxon>Fluviispira</taxon>
    </lineage>
</organism>
<dbReference type="GO" id="GO:0004519">
    <property type="term" value="F:endonuclease activity"/>
    <property type="evidence" value="ECO:0007669"/>
    <property type="project" value="UniProtKB-KW"/>
</dbReference>